<evidence type="ECO:0000313" key="1">
    <source>
        <dbReference type="EMBL" id="KAI3842754.1"/>
    </source>
</evidence>
<protein>
    <submittedName>
        <fullName evidence="1">Uncharacterized protein</fullName>
    </submittedName>
</protein>
<organism evidence="1 2">
    <name type="scientific">Papaver atlanticum</name>
    <dbReference type="NCBI Taxonomy" id="357466"/>
    <lineage>
        <taxon>Eukaryota</taxon>
        <taxon>Viridiplantae</taxon>
        <taxon>Streptophyta</taxon>
        <taxon>Embryophyta</taxon>
        <taxon>Tracheophyta</taxon>
        <taxon>Spermatophyta</taxon>
        <taxon>Magnoliopsida</taxon>
        <taxon>Ranunculales</taxon>
        <taxon>Papaveraceae</taxon>
        <taxon>Papaveroideae</taxon>
        <taxon>Papaver</taxon>
    </lineage>
</organism>
<reference evidence="1" key="1">
    <citation type="submission" date="2022-04" db="EMBL/GenBank/DDBJ databases">
        <title>A functionally conserved STORR gene fusion in Papaver species that diverged 16.8 million years ago.</title>
        <authorList>
            <person name="Catania T."/>
        </authorList>
    </citation>
    <scope>NUCLEOTIDE SEQUENCE</scope>
    <source>
        <strain evidence="1">S-188037</strain>
    </source>
</reference>
<dbReference type="Proteomes" id="UP001202328">
    <property type="component" value="Unassembled WGS sequence"/>
</dbReference>
<comment type="caution">
    <text evidence="1">The sequence shown here is derived from an EMBL/GenBank/DDBJ whole genome shotgun (WGS) entry which is preliminary data.</text>
</comment>
<dbReference type="EMBL" id="JAJJMB010017052">
    <property type="protein sequence ID" value="KAI3842754.1"/>
    <property type="molecule type" value="Genomic_DNA"/>
</dbReference>
<gene>
    <name evidence="1" type="ORF">MKW98_015421</name>
</gene>
<accession>A0AAD4RY97</accession>
<keyword evidence="2" id="KW-1185">Reference proteome</keyword>
<evidence type="ECO:0000313" key="2">
    <source>
        <dbReference type="Proteomes" id="UP001202328"/>
    </source>
</evidence>
<dbReference type="AlphaFoldDB" id="A0AAD4RY97"/>
<sequence length="124" mass="14072">MVWDIAMSLMENMGIHSSSISSSKHLPNEASFFRAAAGWVNAEVYGWKDLPTGATQWLDKEIYFCCGTFKHGLKTGFDETVSYSNNHIVISSYRILICINGKVLVFQQDFKAVCFILRLQVLHF</sequence>
<proteinExistence type="predicted"/>
<name>A0AAD4RY97_9MAGN</name>